<evidence type="ECO:0000313" key="11">
    <source>
        <dbReference type="EMBL" id="CAJ1954899.1"/>
    </source>
</evidence>
<dbReference type="GO" id="GO:0005509">
    <property type="term" value="F:calcium ion binding"/>
    <property type="evidence" value="ECO:0007669"/>
    <property type="project" value="InterPro"/>
</dbReference>
<evidence type="ECO:0000256" key="9">
    <source>
        <dbReference type="RuleBase" id="RU000488"/>
    </source>
</evidence>
<dbReference type="InterPro" id="IPR002048">
    <property type="entry name" value="EF_hand_dom"/>
</dbReference>
<protein>
    <recommendedName>
        <fullName evidence="10">EF-hand domain-containing protein</fullName>
    </recommendedName>
</protein>
<proteinExistence type="inferred from homology"/>
<dbReference type="GO" id="GO:0055085">
    <property type="term" value="P:transmembrane transport"/>
    <property type="evidence" value="ECO:0007669"/>
    <property type="project" value="InterPro"/>
</dbReference>
<dbReference type="InterPro" id="IPR011992">
    <property type="entry name" value="EF-hand-dom_pair"/>
</dbReference>
<dbReference type="PROSITE" id="PS00018">
    <property type="entry name" value="EF_HAND_1"/>
    <property type="match status" value="3"/>
</dbReference>
<keyword evidence="12" id="KW-1185">Reference proteome</keyword>
<dbReference type="Pfam" id="PF13499">
    <property type="entry name" value="EF-hand_7"/>
    <property type="match status" value="2"/>
</dbReference>
<reference evidence="11" key="1">
    <citation type="submission" date="2023-08" db="EMBL/GenBank/DDBJ databases">
        <authorList>
            <person name="Audoor S."/>
            <person name="Bilcke G."/>
        </authorList>
    </citation>
    <scope>NUCLEOTIDE SEQUENCE</scope>
</reference>
<dbReference type="SUPFAM" id="SSF47473">
    <property type="entry name" value="EF-hand"/>
    <property type="match status" value="1"/>
</dbReference>
<evidence type="ECO:0000256" key="4">
    <source>
        <dbReference type="ARBA" id="ARBA00022737"/>
    </source>
</evidence>
<evidence type="ECO:0000313" key="12">
    <source>
        <dbReference type="Proteomes" id="UP001295423"/>
    </source>
</evidence>
<dbReference type="InterPro" id="IPR018108">
    <property type="entry name" value="MCP_transmembrane"/>
</dbReference>
<comment type="caution">
    <text evidence="11">The sequence shown here is derived from an EMBL/GenBank/DDBJ whole genome shotgun (WGS) entry which is preliminary data.</text>
</comment>
<evidence type="ECO:0000256" key="5">
    <source>
        <dbReference type="ARBA" id="ARBA00022837"/>
    </source>
</evidence>
<keyword evidence="5" id="KW-0106">Calcium</keyword>
<dbReference type="Pfam" id="PF00153">
    <property type="entry name" value="Mito_carr"/>
    <property type="match status" value="3"/>
</dbReference>
<evidence type="ECO:0000256" key="8">
    <source>
        <dbReference type="PROSITE-ProRule" id="PRU00282"/>
    </source>
</evidence>
<keyword evidence="3 8" id="KW-0812">Transmembrane</keyword>
<feature type="domain" description="EF-hand" evidence="10">
    <location>
        <begin position="123"/>
        <end position="150"/>
    </location>
</feature>
<comment type="subcellular location">
    <subcellularLocation>
        <location evidence="1">Mitochondrion inner membrane</location>
        <topology evidence="1">Multi-pass membrane protein</topology>
    </subcellularLocation>
</comment>
<gene>
    <name evidence="11" type="ORF">CYCCA115_LOCUS15491</name>
</gene>
<dbReference type="InterPro" id="IPR023395">
    <property type="entry name" value="MCP_dom_sf"/>
</dbReference>
<keyword evidence="4" id="KW-0677">Repeat</keyword>
<keyword evidence="2 9" id="KW-0813">Transport</keyword>
<feature type="repeat" description="Solcar" evidence="8">
    <location>
        <begin position="188"/>
        <end position="272"/>
    </location>
</feature>
<dbReference type="PROSITE" id="PS50920">
    <property type="entry name" value="SOLCAR"/>
    <property type="match status" value="3"/>
</dbReference>
<sequence length="484" mass="53424">MGASSSKGGVSGKGGSFSDEIYKVFVELDTDNSGSLDFAEVQEGLQKLRYPANYAFDVFTTLDKDNNSEIDFEEFKEWVGMKHEDMKVLFESVDRDNSGFIDFQELKLFLYHLDLPIKNASMLMRKLDKDGDQRLSFEEFRSGFALLHPSHFSSLKDTWMEYESDSDLAGVSAIDVSRSAKRDESKTVPAWTSAVAGGLGNSISRTIIAPLERTRVQMIADAGRYPSMLACMQDIFKVEGITGFWAGNALNIGRIAPQMAIAFYAKDYFKVVYAGEGNKPTPLQTLAASMSSGIVCQTGVYPIDLIRTRLMTSPGAYDGMLDCLKSTVKEEGMRGLYKGLLPANMFAVPYYGTQFFVYDMLKVQYTTFNRPPDDPRPANPLIGIPLGAISSMTACFVAFPFQMAWKRLQVQGIGGRPIQYSGTVDCLRQVVAKEGIKGVYAGLVPNLIKLAPTGAISFLAVEAIKDFMGWRPQKMMSGKAIAMK</sequence>
<keyword evidence="7 8" id="KW-0472">Membrane</keyword>
<dbReference type="Proteomes" id="UP001295423">
    <property type="component" value="Unassembled WGS sequence"/>
</dbReference>
<dbReference type="PROSITE" id="PS50222">
    <property type="entry name" value="EF_HAND_2"/>
    <property type="match status" value="3"/>
</dbReference>
<evidence type="ECO:0000256" key="1">
    <source>
        <dbReference type="ARBA" id="ARBA00004448"/>
    </source>
</evidence>
<dbReference type="InterPro" id="IPR002067">
    <property type="entry name" value="MCP"/>
</dbReference>
<dbReference type="EMBL" id="CAKOGP040001870">
    <property type="protein sequence ID" value="CAJ1954899.1"/>
    <property type="molecule type" value="Genomic_DNA"/>
</dbReference>
<evidence type="ECO:0000256" key="2">
    <source>
        <dbReference type="ARBA" id="ARBA00022448"/>
    </source>
</evidence>
<dbReference type="Gene3D" id="1.50.40.10">
    <property type="entry name" value="Mitochondrial carrier domain"/>
    <property type="match status" value="1"/>
</dbReference>
<dbReference type="AlphaFoldDB" id="A0AAD2FWR3"/>
<accession>A0AAD2FWR3</accession>
<feature type="repeat" description="Solcar" evidence="8">
    <location>
        <begin position="378"/>
        <end position="467"/>
    </location>
</feature>
<keyword evidence="6" id="KW-1133">Transmembrane helix</keyword>
<dbReference type="SUPFAM" id="SSF103506">
    <property type="entry name" value="Mitochondrial carrier"/>
    <property type="match status" value="1"/>
</dbReference>
<evidence type="ECO:0000256" key="3">
    <source>
        <dbReference type="ARBA" id="ARBA00022692"/>
    </source>
</evidence>
<organism evidence="11 12">
    <name type="scientific">Cylindrotheca closterium</name>
    <dbReference type="NCBI Taxonomy" id="2856"/>
    <lineage>
        <taxon>Eukaryota</taxon>
        <taxon>Sar</taxon>
        <taxon>Stramenopiles</taxon>
        <taxon>Ochrophyta</taxon>
        <taxon>Bacillariophyta</taxon>
        <taxon>Bacillariophyceae</taxon>
        <taxon>Bacillariophycidae</taxon>
        <taxon>Bacillariales</taxon>
        <taxon>Bacillariaceae</taxon>
        <taxon>Cylindrotheca</taxon>
    </lineage>
</organism>
<evidence type="ECO:0000259" key="10">
    <source>
        <dbReference type="PROSITE" id="PS50222"/>
    </source>
</evidence>
<feature type="domain" description="EF-hand" evidence="10">
    <location>
        <begin position="81"/>
        <end position="116"/>
    </location>
</feature>
<dbReference type="Gene3D" id="1.10.238.10">
    <property type="entry name" value="EF-hand"/>
    <property type="match status" value="2"/>
</dbReference>
<name>A0AAD2FWR3_9STRA</name>
<dbReference type="PRINTS" id="PR00926">
    <property type="entry name" value="MITOCARRIER"/>
</dbReference>
<dbReference type="InterPro" id="IPR018247">
    <property type="entry name" value="EF_Hand_1_Ca_BS"/>
</dbReference>
<evidence type="ECO:0000256" key="7">
    <source>
        <dbReference type="ARBA" id="ARBA00023136"/>
    </source>
</evidence>
<evidence type="ECO:0000256" key="6">
    <source>
        <dbReference type="ARBA" id="ARBA00022989"/>
    </source>
</evidence>
<feature type="repeat" description="Solcar" evidence="8">
    <location>
        <begin position="280"/>
        <end position="364"/>
    </location>
</feature>
<comment type="similarity">
    <text evidence="9">Belongs to the mitochondrial carrier (TC 2.A.29) family.</text>
</comment>
<dbReference type="SMART" id="SM00054">
    <property type="entry name" value="EFh"/>
    <property type="match status" value="4"/>
</dbReference>
<dbReference type="GO" id="GO:0005743">
    <property type="term" value="C:mitochondrial inner membrane"/>
    <property type="evidence" value="ECO:0007669"/>
    <property type="project" value="UniProtKB-SubCell"/>
</dbReference>
<feature type="domain" description="EF-hand" evidence="10">
    <location>
        <begin position="16"/>
        <end position="51"/>
    </location>
</feature>
<dbReference type="PANTHER" id="PTHR24089">
    <property type="entry name" value="SOLUTE CARRIER FAMILY 25"/>
    <property type="match status" value="1"/>
</dbReference>